<dbReference type="InterPro" id="IPR035919">
    <property type="entry name" value="EAL_sf"/>
</dbReference>
<dbReference type="InterPro" id="IPR029787">
    <property type="entry name" value="Nucleotide_cyclase"/>
</dbReference>
<dbReference type="Gene3D" id="3.30.70.270">
    <property type="match status" value="1"/>
</dbReference>
<feature type="domain" description="PAS" evidence="2">
    <location>
        <begin position="90"/>
        <end position="131"/>
    </location>
</feature>
<dbReference type="PROSITE" id="PS50887">
    <property type="entry name" value="GGDEF"/>
    <property type="match status" value="1"/>
</dbReference>
<dbReference type="Proteomes" id="UP000243205">
    <property type="component" value="Unassembled WGS sequence"/>
</dbReference>
<dbReference type="Pfam" id="PF08448">
    <property type="entry name" value="PAS_4"/>
    <property type="match status" value="1"/>
</dbReference>
<dbReference type="PANTHER" id="PTHR44757">
    <property type="entry name" value="DIGUANYLATE CYCLASE DGCP"/>
    <property type="match status" value="1"/>
</dbReference>
<dbReference type="CDD" id="cd01948">
    <property type="entry name" value="EAL"/>
    <property type="match status" value="1"/>
</dbReference>
<feature type="transmembrane region" description="Helical" evidence="1">
    <location>
        <begin position="23"/>
        <end position="43"/>
    </location>
</feature>
<dbReference type="PROSITE" id="PS50112">
    <property type="entry name" value="PAS"/>
    <property type="match status" value="1"/>
</dbReference>
<dbReference type="NCBIfam" id="TIGR00229">
    <property type="entry name" value="sensory_box"/>
    <property type="match status" value="1"/>
</dbReference>
<evidence type="ECO:0000259" key="4">
    <source>
        <dbReference type="PROSITE" id="PS50887"/>
    </source>
</evidence>
<evidence type="ECO:0000256" key="1">
    <source>
        <dbReference type="SAM" id="Phobius"/>
    </source>
</evidence>
<keyword evidence="1" id="KW-0812">Transmembrane</keyword>
<feature type="transmembrane region" description="Helical" evidence="1">
    <location>
        <begin position="55"/>
        <end position="73"/>
    </location>
</feature>
<evidence type="ECO:0000313" key="5">
    <source>
        <dbReference type="EMBL" id="SDD70924.1"/>
    </source>
</evidence>
<dbReference type="CDD" id="cd01949">
    <property type="entry name" value="GGDEF"/>
    <property type="match status" value="1"/>
</dbReference>
<dbReference type="SUPFAM" id="SSF55785">
    <property type="entry name" value="PYP-like sensor domain (PAS domain)"/>
    <property type="match status" value="1"/>
</dbReference>
<proteinExistence type="predicted"/>
<dbReference type="Gene3D" id="3.30.450.20">
    <property type="entry name" value="PAS domain"/>
    <property type="match status" value="1"/>
</dbReference>
<feature type="domain" description="EAL" evidence="3">
    <location>
        <begin position="387"/>
        <end position="641"/>
    </location>
</feature>
<dbReference type="InterPro" id="IPR000014">
    <property type="entry name" value="PAS"/>
</dbReference>
<gene>
    <name evidence="5" type="ORF">SAMN05661003_10176</name>
</gene>
<evidence type="ECO:0000313" key="6">
    <source>
        <dbReference type="Proteomes" id="UP000243205"/>
    </source>
</evidence>
<organism evidence="5 6">
    <name type="scientific">Desulfuromonas thiophila</name>
    <dbReference type="NCBI Taxonomy" id="57664"/>
    <lineage>
        <taxon>Bacteria</taxon>
        <taxon>Pseudomonadati</taxon>
        <taxon>Thermodesulfobacteriota</taxon>
        <taxon>Desulfuromonadia</taxon>
        <taxon>Desulfuromonadales</taxon>
        <taxon>Desulfuromonadaceae</taxon>
        <taxon>Desulfuromonas</taxon>
    </lineage>
</organism>
<dbReference type="InterPro" id="IPR001633">
    <property type="entry name" value="EAL_dom"/>
</dbReference>
<keyword evidence="1" id="KW-1133">Transmembrane helix</keyword>
<dbReference type="InterPro" id="IPR052155">
    <property type="entry name" value="Biofilm_reg_signaling"/>
</dbReference>
<dbReference type="EMBL" id="FNAQ01000001">
    <property type="protein sequence ID" value="SDD70924.1"/>
    <property type="molecule type" value="Genomic_DNA"/>
</dbReference>
<sequence>MSRSVSPNALAPPRYDLRQINRIRWLLVLLLLACGLAFSLLLVRAPATTFSLAQQLALAASLIAILLAAALICRVSRRSLSHQSGEINRQQQRLRQFMDNACDLIIAFDDDQRIHYLNQIGRQRLGLAADEPLPAAMEALLAPSQQQLWHNRTCLLGVAAPFEPTVLLLRDRQGGEIQVDCRISSDRSGQPQLHWLVGRDLSEKIAADQQLHYLANHDRLTGLRNRHSFTEAASQAARLAQRYHQQLALALFSIDHLKIINETLGNENGDELLEAFSKRLHQSVRETDLVGRLAGNQFVVLFLQVDGPLAVEQVLEKIRRIIAAPLPIAGQELFITTSIGLSLFPQHASCVDALIKTAGDALYSVKTRGGNGFQFYSPQLGSEIKNRLAMINGLHQALDRNELQLRFQPKVRLDTGGFDSVEVLLRWQHPELGQVPPGDFIPMAEESGVIGDLTLWVLRQACQQCLAWLQQGLPPVRMAVNVSGHQLQNRELLLQLKTLLSETGLAPELLEIEITESILMQNPEAARTLLGEIRELGIHLAIDDFGTGFSSLAYLKRFPVHSLKIDRAFIKDLEQSERCASLTAAILAMGRSLQLNLIAEGVETLGQLAFLREHLCDEAQGFLYSTPVSAGEIAQMLSNLQNRRTAFEVAQAAPRINTDLRQAAPQTP</sequence>
<dbReference type="InterPro" id="IPR013656">
    <property type="entry name" value="PAS_4"/>
</dbReference>
<dbReference type="AlphaFoldDB" id="A0A1G6WYQ6"/>
<dbReference type="InterPro" id="IPR043128">
    <property type="entry name" value="Rev_trsase/Diguanyl_cyclase"/>
</dbReference>
<name>A0A1G6WYQ6_9BACT</name>
<dbReference type="PROSITE" id="PS50883">
    <property type="entry name" value="EAL"/>
    <property type="match status" value="1"/>
</dbReference>
<protein>
    <submittedName>
        <fullName evidence="5">PAS domain S-box-containing protein/diguanylate cyclase (GGDEF) domain-containing protein</fullName>
    </submittedName>
</protein>
<dbReference type="SMART" id="SM00052">
    <property type="entry name" value="EAL"/>
    <property type="match status" value="1"/>
</dbReference>
<dbReference type="Pfam" id="PF00990">
    <property type="entry name" value="GGDEF"/>
    <property type="match status" value="1"/>
</dbReference>
<keyword evidence="6" id="KW-1185">Reference proteome</keyword>
<accession>A0A1G6WYQ6</accession>
<dbReference type="OrthoDB" id="9777298at2"/>
<feature type="domain" description="GGDEF" evidence="4">
    <location>
        <begin position="245"/>
        <end position="378"/>
    </location>
</feature>
<dbReference type="STRING" id="57664.SAMN05661003_10176"/>
<dbReference type="SMART" id="SM00267">
    <property type="entry name" value="GGDEF"/>
    <property type="match status" value="1"/>
</dbReference>
<dbReference type="NCBIfam" id="TIGR00254">
    <property type="entry name" value="GGDEF"/>
    <property type="match status" value="1"/>
</dbReference>
<dbReference type="Pfam" id="PF00563">
    <property type="entry name" value="EAL"/>
    <property type="match status" value="1"/>
</dbReference>
<dbReference type="InterPro" id="IPR035965">
    <property type="entry name" value="PAS-like_dom_sf"/>
</dbReference>
<dbReference type="Gene3D" id="3.20.20.450">
    <property type="entry name" value="EAL domain"/>
    <property type="match status" value="1"/>
</dbReference>
<dbReference type="RefSeq" id="WP_092075235.1">
    <property type="nucleotide sequence ID" value="NZ_FNAQ01000001.1"/>
</dbReference>
<evidence type="ECO:0000259" key="2">
    <source>
        <dbReference type="PROSITE" id="PS50112"/>
    </source>
</evidence>
<keyword evidence="1" id="KW-0472">Membrane</keyword>
<dbReference type="InterPro" id="IPR000160">
    <property type="entry name" value="GGDEF_dom"/>
</dbReference>
<evidence type="ECO:0000259" key="3">
    <source>
        <dbReference type="PROSITE" id="PS50883"/>
    </source>
</evidence>
<reference evidence="6" key="1">
    <citation type="submission" date="2016-10" db="EMBL/GenBank/DDBJ databases">
        <authorList>
            <person name="Varghese N."/>
            <person name="Submissions S."/>
        </authorList>
    </citation>
    <scope>NUCLEOTIDE SEQUENCE [LARGE SCALE GENOMIC DNA]</scope>
    <source>
        <strain evidence="6">DSM 8987</strain>
    </source>
</reference>
<dbReference type="PANTHER" id="PTHR44757:SF2">
    <property type="entry name" value="BIOFILM ARCHITECTURE MAINTENANCE PROTEIN MBAA"/>
    <property type="match status" value="1"/>
</dbReference>
<dbReference type="SUPFAM" id="SSF55073">
    <property type="entry name" value="Nucleotide cyclase"/>
    <property type="match status" value="1"/>
</dbReference>
<dbReference type="SUPFAM" id="SSF141868">
    <property type="entry name" value="EAL domain-like"/>
    <property type="match status" value="1"/>
</dbReference>